<sequence length="223" mass="25251">MATGQFGEFTVSIDEEKFKALYSKIASPQTVAPSIFFSREAEIAEKLGWLEEKAGILKILALYTWEKGENRIDIFPENWGAIADLDDMEILRGEMQFAVAHELSHVLYINGSLGGKKGFIHNFIVRHWNFLDATTYFWLLIPTLLLYSFLPESKWSVSAVLLLSFSLTYFLSFPLLRIIFLGVLAATREEMTDTEANSLLVAYPFEFADMITGSRNNSAQPLT</sequence>
<protein>
    <submittedName>
        <fullName evidence="2">Uncharacterized protein</fullName>
    </submittedName>
</protein>
<dbReference type="AlphaFoldDB" id="A0A1G2K463"/>
<organism evidence="2 3">
    <name type="scientific">Candidatus Sungbacteria bacterium RIFCSPHIGHO2_01_FULL_47_32</name>
    <dbReference type="NCBI Taxonomy" id="1802264"/>
    <lineage>
        <taxon>Bacteria</taxon>
        <taxon>Candidatus Sungiibacteriota</taxon>
    </lineage>
</organism>
<proteinExistence type="predicted"/>
<keyword evidence="1" id="KW-0472">Membrane</keyword>
<evidence type="ECO:0000313" key="3">
    <source>
        <dbReference type="Proteomes" id="UP000177152"/>
    </source>
</evidence>
<feature type="transmembrane region" description="Helical" evidence="1">
    <location>
        <begin position="130"/>
        <end position="150"/>
    </location>
</feature>
<evidence type="ECO:0000256" key="1">
    <source>
        <dbReference type="SAM" id="Phobius"/>
    </source>
</evidence>
<accession>A0A1G2K463</accession>
<keyword evidence="1" id="KW-0812">Transmembrane</keyword>
<comment type="caution">
    <text evidence="2">The sequence shown here is derived from an EMBL/GenBank/DDBJ whole genome shotgun (WGS) entry which is preliminary data.</text>
</comment>
<keyword evidence="1" id="KW-1133">Transmembrane helix</keyword>
<evidence type="ECO:0000313" key="2">
    <source>
        <dbReference type="EMBL" id="OGZ94197.1"/>
    </source>
</evidence>
<reference evidence="2 3" key="1">
    <citation type="journal article" date="2016" name="Nat. Commun.">
        <title>Thousands of microbial genomes shed light on interconnected biogeochemical processes in an aquifer system.</title>
        <authorList>
            <person name="Anantharaman K."/>
            <person name="Brown C.T."/>
            <person name="Hug L.A."/>
            <person name="Sharon I."/>
            <person name="Castelle C.J."/>
            <person name="Probst A.J."/>
            <person name="Thomas B.C."/>
            <person name="Singh A."/>
            <person name="Wilkins M.J."/>
            <person name="Karaoz U."/>
            <person name="Brodie E.L."/>
            <person name="Williams K.H."/>
            <person name="Hubbard S.S."/>
            <person name="Banfield J.F."/>
        </authorList>
    </citation>
    <scope>NUCLEOTIDE SEQUENCE [LARGE SCALE GENOMIC DNA]</scope>
</reference>
<name>A0A1G2K463_9BACT</name>
<feature type="transmembrane region" description="Helical" evidence="1">
    <location>
        <begin position="162"/>
        <end position="186"/>
    </location>
</feature>
<dbReference type="EMBL" id="MHQC01000040">
    <property type="protein sequence ID" value="OGZ94197.1"/>
    <property type="molecule type" value="Genomic_DNA"/>
</dbReference>
<gene>
    <name evidence="2" type="ORF">A2633_01100</name>
</gene>
<dbReference type="Proteomes" id="UP000177152">
    <property type="component" value="Unassembled WGS sequence"/>
</dbReference>